<feature type="domain" description="T6SS Phospholipase effector Tle1-like catalytic" evidence="1">
    <location>
        <begin position="94"/>
        <end position="419"/>
    </location>
</feature>
<evidence type="ECO:0000313" key="2">
    <source>
        <dbReference type="EMBL" id="PDS21634.1"/>
    </source>
</evidence>
<reference evidence="2 3" key="1">
    <citation type="submission" date="2017-09" db="EMBL/GenBank/DDBJ databases">
        <title>Whole genomes of Flavobacteriaceae.</title>
        <authorList>
            <person name="Stine C."/>
            <person name="Li C."/>
            <person name="Tadesse D."/>
        </authorList>
    </citation>
    <scope>NUCLEOTIDE SEQUENCE [LARGE SCALE GENOMIC DNA]</scope>
    <source>
        <strain evidence="2 3">ATCC 35036</strain>
    </source>
</reference>
<sequence length="554" mass="63789">MGKSFVYNTGASDDDKKENEIRLEFGVFIDGTLNNKDNTALREKYDGKNTVDLTPKEIEEDKKRYLKARNDDPKEYKQYKEASKKGTLEGFSPTSNSFENGDTNVARKWKCCKKDYRIYIPGMGTSDVETQGIAHDDDDGFQYGAGNVSGIRARVRLGCESLAKKIKIKIDEKDDSITTEITVDVFGFSRGAASARNFVYEITKGEYTPGDIEVSYTETIHHPERAELIDYSKIRDNPYEPSEKPKNRIQHYKAYTTTEKKKKIVKQADSDGLMTDPKLYLDGKLPRMGHLGYSLRKLKIKPEQLEKIELKVRFLGIYDTVSSYEEWGPMGGDSPIKKGAIHIQPGKSLFKDDIKQLNLNTLRCAKIVHFTAKDEHRENFDLTRITGSNVKDAQGNIRRIEKNFPGVHCDIGGAYETGREYIDEIEVVNKDMSGLHDPFDTPETSKALLEDFSKKLIKEYWYKKDELKITVQNPNLRYDFSKLSGTRAKIYKEYSYIPLHFMKEYYVEYIKPFFVESAFKKYDIKDKKLIAAKKHLEKYVMNKGGKEWNFISDD</sequence>
<comment type="caution">
    <text evidence="2">The sequence shown here is derived from an EMBL/GenBank/DDBJ whole genome shotgun (WGS) entry which is preliminary data.</text>
</comment>
<name>A0A2H3K885_9FLAO</name>
<organism evidence="2 3">
    <name type="scientific">Flavobacterium branchiophilum</name>
    <dbReference type="NCBI Taxonomy" id="55197"/>
    <lineage>
        <taxon>Bacteria</taxon>
        <taxon>Pseudomonadati</taxon>
        <taxon>Bacteroidota</taxon>
        <taxon>Flavobacteriia</taxon>
        <taxon>Flavobacteriales</taxon>
        <taxon>Flavobacteriaceae</taxon>
        <taxon>Flavobacterium</taxon>
    </lineage>
</organism>
<evidence type="ECO:0000259" key="1">
    <source>
        <dbReference type="Pfam" id="PF09994"/>
    </source>
</evidence>
<dbReference type="Proteomes" id="UP000220828">
    <property type="component" value="Unassembled WGS sequence"/>
</dbReference>
<accession>A0A2H3K885</accession>
<dbReference type="Pfam" id="PF09994">
    <property type="entry name" value="T6SS_Tle1-like_cat"/>
    <property type="match status" value="1"/>
</dbReference>
<gene>
    <name evidence="2" type="ORF">B0A77_15410</name>
</gene>
<dbReference type="OrthoDB" id="4378831at2"/>
<proteinExistence type="predicted"/>
<dbReference type="PANTHER" id="PTHR33840">
    <property type="match status" value="1"/>
</dbReference>
<dbReference type="PANTHER" id="PTHR33840:SF1">
    <property type="entry name" value="TLE1 PHOSPHOLIPASE DOMAIN-CONTAINING PROTEIN"/>
    <property type="match status" value="1"/>
</dbReference>
<evidence type="ECO:0000313" key="3">
    <source>
        <dbReference type="Proteomes" id="UP000220828"/>
    </source>
</evidence>
<dbReference type="EMBL" id="PCMW01000175">
    <property type="protein sequence ID" value="PDS21634.1"/>
    <property type="molecule type" value="Genomic_DNA"/>
</dbReference>
<dbReference type="AlphaFoldDB" id="A0A2H3K885"/>
<dbReference type="InterPro" id="IPR018712">
    <property type="entry name" value="Tle1-like_cat"/>
</dbReference>
<dbReference type="RefSeq" id="WP_097555010.1">
    <property type="nucleotide sequence ID" value="NZ_PCMW01000175.1"/>
</dbReference>
<protein>
    <recommendedName>
        <fullName evidence="1">T6SS Phospholipase effector Tle1-like catalytic domain-containing protein</fullName>
    </recommendedName>
</protein>